<evidence type="ECO:0000256" key="6">
    <source>
        <dbReference type="ARBA" id="ARBA00022918"/>
    </source>
</evidence>
<dbReference type="Gene3D" id="3.30.70.270">
    <property type="match status" value="1"/>
</dbReference>
<accession>A0AAD2E726</accession>
<feature type="domain" description="Reverse transcriptase RNase H-like" evidence="7">
    <location>
        <begin position="58"/>
        <end position="134"/>
    </location>
</feature>
<evidence type="ECO:0000256" key="4">
    <source>
        <dbReference type="ARBA" id="ARBA00022759"/>
    </source>
</evidence>
<dbReference type="InterPro" id="IPR043502">
    <property type="entry name" value="DNA/RNA_pol_sf"/>
</dbReference>
<dbReference type="PANTHER" id="PTHR34072:SF57">
    <property type="entry name" value="RNA-DIRECTED DNA POLYMERASE"/>
    <property type="match status" value="1"/>
</dbReference>
<protein>
    <recommendedName>
        <fullName evidence="7">Reverse transcriptase RNase H-like domain-containing protein</fullName>
    </recommendedName>
</protein>
<dbReference type="GO" id="GO:0016787">
    <property type="term" value="F:hydrolase activity"/>
    <property type="evidence" value="ECO:0007669"/>
    <property type="project" value="UniProtKB-KW"/>
</dbReference>
<evidence type="ECO:0000256" key="2">
    <source>
        <dbReference type="ARBA" id="ARBA00022695"/>
    </source>
</evidence>
<evidence type="ECO:0000259" key="7">
    <source>
        <dbReference type="Pfam" id="PF17917"/>
    </source>
</evidence>
<evidence type="ECO:0000313" key="8">
    <source>
        <dbReference type="EMBL" id="CAI9777221.1"/>
    </source>
</evidence>
<evidence type="ECO:0000313" key="9">
    <source>
        <dbReference type="Proteomes" id="UP000834106"/>
    </source>
</evidence>
<keyword evidence="1" id="KW-0808">Transferase</keyword>
<dbReference type="GO" id="GO:0004519">
    <property type="term" value="F:endonuclease activity"/>
    <property type="evidence" value="ECO:0007669"/>
    <property type="project" value="UniProtKB-KW"/>
</dbReference>
<keyword evidence="6" id="KW-0695">RNA-directed DNA polymerase</keyword>
<evidence type="ECO:0000256" key="1">
    <source>
        <dbReference type="ARBA" id="ARBA00022679"/>
    </source>
</evidence>
<keyword evidence="9" id="KW-1185">Reference proteome</keyword>
<keyword evidence="2" id="KW-0548">Nucleotidyltransferase</keyword>
<dbReference type="InterPro" id="IPR041373">
    <property type="entry name" value="RT_RNaseH"/>
</dbReference>
<sequence>MIFTYPYGTFAYRRMPFDLCNAPAIFQRYMIAIFSEMVEKFLEIFMDDFSIRGSIRKQCNVIYYASKTLTDTQLNYATTENELLMMVYAFDKFRSYLMGSKVIVYADHTALKYLLTNKDAKSRLICWVLLVQEFDLEIRDTKGSKNVVADQLSRLEPREQNDSIDINDIFPDKQMDGVPWRGVDQIIRRYVLEEDVLKILEQCHLSAYAGHFDASKTVAKILQYSSIGLPYSGMILNL</sequence>
<keyword evidence="3" id="KW-0540">Nuclease</keyword>
<dbReference type="InterPro" id="IPR043128">
    <property type="entry name" value="Rev_trsase/Diguanyl_cyclase"/>
</dbReference>
<keyword evidence="4" id="KW-0255">Endonuclease</keyword>
<reference evidence="8" key="1">
    <citation type="submission" date="2023-05" db="EMBL/GenBank/DDBJ databases">
        <authorList>
            <person name="Huff M."/>
        </authorList>
    </citation>
    <scope>NUCLEOTIDE SEQUENCE</scope>
</reference>
<dbReference type="Pfam" id="PF17917">
    <property type="entry name" value="RT_RNaseH"/>
    <property type="match status" value="1"/>
</dbReference>
<dbReference type="GO" id="GO:0003964">
    <property type="term" value="F:RNA-directed DNA polymerase activity"/>
    <property type="evidence" value="ECO:0007669"/>
    <property type="project" value="UniProtKB-KW"/>
</dbReference>
<dbReference type="SUPFAM" id="SSF56672">
    <property type="entry name" value="DNA/RNA polymerases"/>
    <property type="match status" value="1"/>
</dbReference>
<dbReference type="AlphaFoldDB" id="A0AAD2E726"/>
<organism evidence="8 9">
    <name type="scientific">Fraxinus pennsylvanica</name>
    <dbReference type="NCBI Taxonomy" id="56036"/>
    <lineage>
        <taxon>Eukaryota</taxon>
        <taxon>Viridiplantae</taxon>
        <taxon>Streptophyta</taxon>
        <taxon>Embryophyta</taxon>
        <taxon>Tracheophyta</taxon>
        <taxon>Spermatophyta</taxon>
        <taxon>Magnoliopsida</taxon>
        <taxon>eudicotyledons</taxon>
        <taxon>Gunneridae</taxon>
        <taxon>Pentapetalae</taxon>
        <taxon>asterids</taxon>
        <taxon>lamiids</taxon>
        <taxon>Lamiales</taxon>
        <taxon>Oleaceae</taxon>
        <taxon>Oleeae</taxon>
        <taxon>Fraxinus</taxon>
    </lineage>
</organism>
<evidence type="ECO:0000256" key="3">
    <source>
        <dbReference type="ARBA" id="ARBA00022722"/>
    </source>
</evidence>
<keyword evidence="5" id="KW-0378">Hydrolase</keyword>
<dbReference type="CDD" id="cd09274">
    <property type="entry name" value="RNase_HI_RT_Ty3"/>
    <property type="match status" value="1"/>
</dbReference>
<dbReference type="Proteomes" id="UP000834106">
    <property type="component" value="Chromosome 15"/>
</dbReference>
<evidence type="ECO:0000256" key="5">
    <source>
        <dbReference type="ARBA" id="ARBA00022801"/>
    </source>
</evidence>
<dbReference type="PANTHER" id="PTHR34072">
    <property type="entry name" value="ENZYMATIC POLYPROTEIN-RELATED"/>
    <property type="match status" value="1"/>
</dbReference>
<name>A0AAD2E726_9LAMI</name>
<gene>
    <name evidence="8" type="ORF">FPE_LOCUS24651</name>
</gene>
<dbReference type="EMBL" id="OU503050">
    <property type="protein sequence ID" value="CAI9777221.1"/>
    <property type="molecule type" value="Genomic_DNA"/>
</dbReference>
<proteinExistence type="predicted"/>